<keyword evidence="3" id="KW-1185">Reference proteome</keyword>
<proteinExistence type="predicted"/>
<protein>
    <submittedName>
        <fullName evidence="2">CGGC domain-containing protein</fullName>
    </submittedName>
</protein>
<dbReference type="RefSeq" id="WP_236889138.1">
    <property type="nucleotide sequence ID" value="NZ_AP024488.1"/>
</dbReference>
<evidence type="ECO:0000259" key="1">
    <source>
        <dbReference type="SMART" id="SM01078"/>
    </source>
</evidence>
<dbReference type="Proteomes" id="UP001320148">
    <property type="component" value="Chromosome"/>
</dbReference>
<dbReference type="EMBL" id="AP024488">
    <property type="protein sequence ID" value="BCS97739.1"/>
    <property type="molecule type" value="Genomic_DNA"/>
</dbReference>
<sequence>MEKILIVGCKKAMDDVCIGCSRCMVGFNRRDGEFERYEKDAEMMGLLNCGDCPGATIVTRLAQVNLWNKPMNETPTKVHIAPCITDHCPHSETIIQKIRAKAGIEVIEGTHPYKPSDIFA</sequence>
<reference evidence="2 3" key="1">
    <citation type="submission" date="2021-02" db="EMBL/GenBank/DDBJ databases">
        <title>Complete genome of Desulfoluna sp. strain ASN36.</title>
        <authorList>
            <person name="Takahashi A."/>
            <person name="Kojima H."/>
            <person name="Fukui M."/>
        </authorList>
    </citation>
    <scope>NUCLEOTIDE SEQUENCE [LARGE SCALE GENOMIC DNA]</scope>
    <source>
        <strain evidence="2 3">ASN36</strain>
    </source>
</reference>
<feature type="domain" description="CGGC" evidence="1">
    <location>
        <begin position="3"/>
        <end position="111"/>
    </location>
</feature>
<dbReference type="InterPro" id="IPR014925">
    <property type="entry name" value="CGGC_dom"/>
</dbReference>
<dbReference type="SMART" id="SM01078">
    <property type="entry name" value="CGGC"/>
    <property type="match status" value="1"/>
</dbReference>
<gene>
    <name evidence="2" type="ORF">DSLASN_33710</name>
</gene>
<name>A0ABN6F6F3_9BACT</name>
<dbReference type="Pfam" id="PF08821">
    <property type="entry name" value="CGGC"/>
    <property type="match status" value="1"/>
</dbReference>
<organism evidence="2 3">
    <name type="scientific">Desulfoluna limicola</name>
    <dbReference type="NCBI Taxonomy" id="2810562"/>
    <lineage>
        <taxon>Bacteria</taxon>
        <taxon>Pseudomonadati</taxon>
        <taxon>Thermodesulfobacteriota</taxon>
        <taxon>Desulfobacteria</taxon>
        <taxon>Desulfobacterales</taxon>
        <taxon>Desulfolunaceae</taxon>
        <taxon>Desulfoluna</taxon>
    </lineage>
</organism>
<evidence type="ECO:0000313" key="3">
    <source>
        <dbReference type="Proteomes" id="UP001320148"/>
    </source>
</evidence>
<evidence type="ECO:0000313" key="2">
    <source>
        <dbReference type="EMBL" id="BCS97739.1"/>
    </source>
</evidence>
<accession>A0ABN6F6F3</accession>